<reference evidence="1 2" key="1">
    <citation type="submission" date="2020-10" db="EMBL/GenBank/DDBJ databases">
        <title>Connecting structure to function with the recovery of over 1000 high-quality activated sludge metagenome-assembled genomes encoding full-length rRNA genes using long-read sequencing.</title>
        <authorList>
            <person name="Singleton C.M."/>
            <person name="Petriglieri F."/>
            <person name="Kristensen J.M."/>
            <person name="Kirkegaard R.H."/>
            <person name="Michaelsen T.Y."/>
            <person name="Andersen M.H."/>
            <person name="Karst S.M."/>
            <person name="Dueholm M.S."/>
            <person name="Nielsen P.H."/>
            <person name="Albertsen M."/>
        </authorList>
    </citation>
    <scope>NUCLEOTIDE SEQUENCE [LARGE SCALE GENOMIC DNA]</scope>
    <source>
        <strain evidence="1">Ribe_18-Q3-R11-54_MAXAC.273</strain>
    </source>
</reference>
<dbReference type="AlphaFoldDB" id="A0A9D7XP71"/>
<comment type="caution">
    <text evidence="1">The sequence shown here is derived from an EMBL/GenBank/DDBJ whole genome shotgun (WGS) entry which is preliminary data.</text>
</comment>
<dbReference type="Proteomes" id="UP000808337">
    <property type="component" value="Unassembled WGS sequence"/>
</dbReference>
<dbReference type="EMBL" id="JADKGY010000001">
    <property type="protein sequence ID" value="MBK9981716.1"/>
    <property type="molecule type" value="Genomic_DNA"/>
</dbReference>
<proteinExistence type="predicted"/>
<dbReference type="Pfam" id="PF11751">
    <property type="entry name" value="PorP_SprF"/>
    <property type="match status" value="1"/>
</dbReference>
<organism evidence="1 2">
    <name type="scientific">Candidatus Opimibacter skivensis</name>
    <dbReference type="NCBI Taxonomy" id="2982028"/>
    <lineage>
        <taxon>Bacteria</taxon>
        <taxon>Pseudomonadati</taxon>
        <taxon>Bacteroidota</taxon>
        <taxon>Saprospiria</taxon>
        <taxon>Saprospirales</taxon>
        <taxon>Saprospiraceae</taxon>
        <taxon>Candidatus Opimibacter</taxon>
    </lineage>
</organism>
<gene>
    <name evidence="1" type="ORF">IPP15_04710</name>
</gene>
<evidence type="ECO:0000313" key="2">
    <source>
        <dbReference type="Proteomes" id="UP000808337"/>
    </source>
</evidence>
<protein>
    <submittedName>
        <fullName evidence="1">PorP/SprF family type IX secretion system membrane protein</fullName>
    </submittedName>
</protein>
<dbReference type="InterPro" id="IPR019861">
    <property type="entry name" value="PorP/SprF_Bacteroidetes"/>
</dbReference>
<sequence length="341" mass="37258">MSALILVLLLSPAKSQDIHFTLKNMTPLAFNPANTGAFYGSYRLSGLYRDQYRSVIGSAAFMTPTFSIDAPVIRGFKKTDWVGVGVFFYSDKSGTGGLTQSSFKVSAAYHLALNKKGTNVLSIAYQTGAVQRQVKNSQDLVFEDQLLLGPGGTSMDLAIVDNMKKGFLDHVGGIRYSSKYNKTDEFYIGFSADKFGRPDWSALKQGGDYRLFPRVFAQAGLSRVMSNKIRFSPNISFQKVMKTPENTIVVQGLLDYLYSKEREIVLKGGLGYRSGAGIGDAIQVMLGADIKGINVMLGYDVNISPLSAASGTVGGFELAAQYIGKVYKRPKPDPIIFCPRF</sequence>
<dbReference type="NCBIfam" id="TIGR03519">
    <property type="entry name" value="T9SS_PorP_fam"/>
    <property type="match status" value="1"/>
</dbReference>
<accession>A0A9D7XP71</accession>
<evidence type="ECO:0000313" key="1">
    <source>
        <dbReference type="EMBL" id="MBK9981716.1"/>
    </source>
</evidence>
<name>A0A9D7XP71_9BACT</name>